<dbReference type="Gene3D" id="2.30.30.30">
    <property type="match status" value="1"/>
</dbReference>
<dbReference type="NCBIfam" id="NF033641">
    <property type="entry name" value="antiterm_LoaP"/>
    <property type="match status" value="1"/>
</dbReference>
<dbReference type="InterPro" id="IPR006645">
    <property type="entry name" value="NGN-like_dom"/>
</dbReference>
<keyword evidence="2" id="KW-0805">Transcription regulation</keyword>
<evidence type="ECO:0000259" key="4">
    <source>
        <dbReference type="SMART" id="SM00738"/>
    </source>
</evidence>
<dbReference type="AlphaFoldDB" id="A0A9D1HZA4"/>
<dbReference type="Proteomes" id="UP000824090">
    <property type="component" value="Unassembled WGS sequence"/>
</dbReference>
<gene>
    <name evidence="5" type="primary">loaP</name>
    <name evidence="5" type="ORF">IAC50_01330</name>
</gene>
<sequence length="176" mass="20463">MWYVIQVRTGNEEEIKLQCEKLIEPEILEKCFIPYYEQMKRYHGKWNRERRILFPGYVFLVSDAKDKLPFALKRVVGLTKLIKADGEILPLTEAEVDFLLDLGKEEQVVGMSKGIIVNDKVIIQTGPLKGKEGLIKKIDRHKRKAWLKLSLLGRTVETQVGLEIVEKKKEEKKTIK</sequence>
<dbReference type="Gene3D" id="3.30.70.940">
    <property type="entry name" value="NusG, N-terminal domain"/>
    <property type="match status" value="1"/>
</dbReference>
<evidence type="ECO:0000256" key="2">
    <source>
        <dbReference type="ARBA" id="ARBA00023015"/>
    </source>
</evidence>
<dbReference type="InterPro" id="IPR008991">
    <property type="entry name" value="Translation_prot_SH3-like_sf"/>
</dbReference>
<evidence type="ECO:0000313" key="6">
    <source>
        <dbReference type="Proteomes" id="UP000824090"/>
    </source>
</evidence>
<evidence type="ECO:0000313" key="5">
    <source>
        <dbReference type="EMBL" id="HIU25124.1"/>
    </source>
</evidence>
<dbReference type="Pfam" id="PF02357">
    <property type="entry name" value="NusG"/>
    <property type="match status" value="1"/>
</dbReference>
<dbReference type="CDD" id="cd09889">
    <property type="entry name" value="NGN_Bact_2"/>
    <property type="match status" value="1"/>
</dbReference>
<dbReference type="PANTHER" id="PTHR30265:SF4">
    <property type="entry name" value="KOW MOTIF FAMILY PROTEIN, EXPRESSED"/>
    <property type="match status" value="1"/>
</dbReference>
<protein>
    <submittedName>
        <fullName evidence="5">Antiterminator LoaP</fullName>
    </submittedName>
</protein>
<dbReference type="InterPro" id="IPR036735">
    <property type="entry name" value="NGN_dom_sf"/>
</dbReference>
<dbReference type="EMBL" id="DVMP01000028">
    <property type="protein sequence ID" value="HIU25124.1"/>
    <property type="molecule type" value="Genomic_DNA"/>
</dbReference>
<comment type="caution">
    <text evidence="5">The sequence shown here is derived from an EMBL/GenBank/DDBJ whole genome shotgun (WGS) entry which is preliminary data.</text>
</comment>
<dbReference type="GO" id="GO:0006354">
    <property type="term" value="P:DNA-templated transcription elongation"/>
    <property type="evidence" value="ECO:0007669"/>
    <property type="project" value="InterPro"/>
</dbReference>
<dbReference type="SMART" id="SM00738">
    <property type="entry name" value="NGN"/>
    <property type="match status" value="1"/>
</dbReference>
<evidence type="ECO:0000256" key="1">
    <source>
        <dbReference type="ARBA" id="ARBA00022814"/>
    </source>
</evidence>
<keyword evidence="1" id="KW-0889">Transcription antitermination</keyword>
<keyword evidence="3" id="KW-0804">Transcription</keyword>
<feature type="domain" description="NusG-like N-terminal" evidence="4">
    <location>
        <begin position="1"/>
        <end position="103"/>
    </location>
</feature>
<proteinExistence type="predicted"/>
<dbReference type="InterPro" id="IPR014722">
    <property type="entry name" value="Rib_uL2_dom2"/>
</dbReference>
<reference evidence="5" key="1">
    <citation type="submission" date="2020-10" db="EMBL/GenBank/DDBJ databases">
        <authorList>
            <person name="Gilroy R."/>
        </authorList>
    </citation>
    <scope>NUCLEOTIDE SEQUENCE</scope>
    <source>
        <strain evidence="5">ChiHcec3-6078</strain>
    </source>
</reference>
<organism evidence="5 6">
    <name type="scientific">Candidatus Allocopromorpha excrementigallinarum</name>
    <dbReference type="NCBI Taxonomy" id="2840742"/>
    <lineage>
        <taxon>Bacteria</taxon>
        <taxon>Bacillati</taxon>
        <taxon>Bacillota</taxon>
        <taxon>Clostridia</taxon>
        <taxon>Eubacteriales</taxon>
        <taxon>Eubacteriaceae</taxon>
        <taxon>Eubacteriaceae incertae sedis</taxon>
        <taxon>Candidatus Allocopromorpha</taxon>
    </lineage>
</organism>
<dbReference type="InterPro" id="IPR047663">
    <property type="entry name" value="Transcription_antiterm_LoaP"/>
</dbReference>
<dbReference type="CDD" id="cd06091">
    <property type="entry name" value="KOW_NusG"/>
    <property type="match status" value="1"/>
</dbReference>
<dbReference type="SUPFAM" id="SSF50104">
    <property type="entry name" value="Translation proteins SH3-like domain"/>
    <property type="match status" value="1"/>
</dbReference>
<dbReference type="InterPro" id="IPR043425">
    <property type="entry name" value="NusG-like"/>
</dbReference>
<dbReference type="PANTHER" id="PTHR30265">
    <property type="entry name" value="RHO-INTERACTING TRANSCRIPTION TERMINATION FACTOR NUSG"/>
    <property type="match status" value="1"/>
</dbReference>
<name>A0A9D1HZA4_9FIRM</name>
<reference evidence="5" key="2">
    <citation type="journal article" date="2021" name="PeerJ">
        <title>Extensive microbial diversity within the chicken gut microbiome revealed by metagenomics and culture.</title>
        <authorList>
            <person name="Gilroy R."/>
            <person name="Ravi A."/>
            <person name="Getino M."/>
            <person name="Pursley I."/>
            <person name="Horton D.L."/>
            <person name="Alikhan N.F."/>
            <person name="Baker D."/>
            <person name="Gharbi K."/>
            <person name="Hall N."/>
            <person name="Watson M."/>
            <person name="Adriaenssens E.M."/>
            <person name="Foster-Nyarko E."/>
            <person name="Jarju S."/>
            <person name="Secka A."/>
            <person name="Antonio M."/>
            <person name="Oren A."/>
            <person name="Chaudhuri R.R."/>
            <person name="La Ragione R."/>
            <person name="Hildebrand F."/>
            <person name="Pallen M.J."/>
        </authorList>
    </citation>
    <scope>NUCLEOTIDE SEQUENCE</scope>
    <source>
        <strain evidence="5">ChiHcec3-6078</strain>
    </source>
</reference>
<accession>A0A9D1HZA4</accession>
<dbReference type="SUPFAM" id="SSF82679">
    <property type="entry name" value="N-utilization substance G protein NusG, N-terminal domain"/>
    <property type="match status" value="1"/>
</dbReference>
<dbReference type="GO" id="GO:0031564">
    <property type="term" value="P:transcription antitermination"/>
    <property type="evidence" value="ECO:0007669"/>
    <property type="project" value="UniProtKB-KW"/>
</dbReference>
<evidence type="ECO:0000256" key="3">
    <source>
        <dbReference type="ARBA" id="ARBA00023163"/>
    </source>
</evidence>